<protein>
    <recommendedName>
        <fullName evidence="2">FBXO47 ARM repeats region domain-containing protein</fullName>
    </recommendedName>
</protein>
<dbReference type="OrthoDB" id="5785977at2759"/>
<dbReference type="AlphaFoldDB" id="A0A498SQ28"/>
<gene>
    <name evidence="3" type="ORF">NAV_LOCUS6905</name>
</gene>
<dbReference type="Proteomes" id="UP000276991">
    <property type="component" value="Unassembled WGS sequence"/>
</dbReference>
<dbReference type="EMBL" id="UPTC01001546">
    <property type="protein sequence ID" value="VBB32114.1"/>
    <property type="molecule type" value="Genomic_DNA"/>
</dbReference>
<dbReference type="InterPro" id="IPR056622">
    <property type="entry name" value="ARM_FBXO47"/>
</dbReference>
<proteinExistence type="predicted"/>
<evidence type="ECO:0000313" key="3">
    <source>
        <dbReference type="EMBL" id="VBB32114.1"/>
    </source>
</evidence>
<keyword evidence="4" id="KW-1185">Reference proteome</keyword>
<dbReference type="PANTHER" id="PTHR34098:SF1">
    <property type="entry name" value="F-BOX ONLY PROTEIN 47"/>
    <property type="match status" value="1"/>
</dbReference>
<evidence type="ECO:0000259" key="2">
    <source>
        <dbReference type="Pfam" id="PF24467"/>
    </source>
</evidence>
<name>A0A498SQ28_ACAVI</name>
<reference evidence="3 4" key="1">
    <citation type="submission" date="2018-08" db="EMBL/GenBank/DDBJ databases">
        <authorList>
            <person name="Laetsch R D."/>
            <person name="Stevens L."/>
            <person name="Kumar S."/>
            <person name="Blaxter L. M."/>
        </authorList>
    </citation>
    <scope>NUCLEOTIDE SEQUENCE [LARGE SCALE GENOMIC DNA]</scope>
</reference>
<feature type="region of interest" description="Disordered" evidence="1">
    <location>
        <begin position="18"/>
        <end position="41"/>
    </location>
</feature>
<sequence length="540" mass="63509">MTEYSKPAAKIAKLDVKQNLKPVHRTRPVNPPKKPNELPLENRASRLKAEYLAKKRAEQGFVWKEINSKKREMHRQMRYRHEYWSPYSNEIQWLNNTELQDEYMERLNVYNRITDFFYRKRRQIFDQARYAEAMRIRRAINVGTPLGMFQVLPRELLYNLFDRIPVKFLLPVSLTSNTFNSEVRRYLLLESAHQKFLVETATCVEGGIFDVDPFYSWGMLLKASTIVMNSRKRRSFLASFFSKNEEITNWPGWGRCFMAFCEKWDFHECEELMHVILHFTELNQFLHKILSEKIGKYPSLEMQVRARLRALFLSHAAKDGRDYGFWISAILRTQKTVELQGKLFMVMFGPVKTTENEQIIDWEVLCDGSISLRHRYMKLLGSITLGFHHLANTSSLKRYAWTDYQIFTLFEQISKIPNTWALHNIAMLLILRPKFIHKTLLKLLAQGRTSDAAHLFHALKTVLYDWGILVSAAMSDVMLETFRDLSPIDRRLFLGSILRTESYQLCELLLSTPFDAESFHDELSCARSISALMELLARNI</sequence>
<evidence type="ECO:0000256" key="1">
    <source>
        <dbReference type="SAM" id="MobiDB-lite"/>
    </source>
</evidence>
<dbReference type="Pfam" id="PF24467">
    <property type="entry name" value="ARM_FBXO47"/>
    <property type="match status" value="1"/>
</dbReference>
<dbReference type="PANTHER" id="PTHR34098">
    <property type="entry name" value="F-BOX ONLY PROTEIN 47"/>
    <property type="match status" value="1"/>
</dbReference>
<evidence type="ECO:0000313" key="4">
    <source>
        <dbReference type="Proteomes" id="UP000276991"/>
    </source>
</evidence>
<accession>A0A498SQ28</accession>
<organism evidence="3 4">
    <name type="scientific">Acanthocheilonema viteae</name>
    <name type="common">Filarial nematode worm</name>
    <name type="synonym">Dipetalonema viteae</name>
    <dbReference type="NCBI Taxonomy" id="6277"/>
    <lineage>
        <taxon>Eukaryota</taxon>
        <taxon>Metazoa</taxon>
        <taxon>Ecdysozoa</taxon>
        <taxon>Nematoda</taxon>
        <taxon>Chromadorea</taxon>
        <taxon>Rhabditida</taxon>
        <taxon>Spirurina</taxon>
        <taxon>Spiruromorpha</taxon>
        <taxon>Filarioidea</taxon>
        <taxon>Onchocercidae</taxon>
        <taxon>Acanthocheilonema</taxon>
    </lineage>
</organism>
<feature type="domain" description="FBXO47 ARM repeats region" evidence="2">
    <location>
        <begin position="279"/>
        <end position="539"/>
    </location>
</feature>
<dbReference type="InterPro" id="IPR038946">
    <property type="entry name" value="FBXO47"/>
</dbReference>